<dbReference type="GO" id="GO:0046872">
    <property type="term" value="F:metal ion binding"/>
    <property type="evidence" value="ECO:0007669"/>
    <property type="project" value="UniProtKB-KW"/>
</dbReference>
<name>A0A3Q1EF41_9TELE</name>
<feature type="region of interest" description="Disordered" evidence="3">
    <location>
        <begin position="97"/>
        <end position="149"/>
    </location>
</feature>
<dbReference type="PANTHER" id="PTHR23080:SF144">
    <property type="entry name" value="SPINDLE AND KINETOCHORE ASSOCIATED COMPLEX SUBUNIT 3"/>
    <property type="match status" value="1"/>
</dbReference>
<evidence type="ECO:0000259" key="5">
    <source>
        <dbReference type="Pfam" id="PF13359"/>
    </source>
</evidence>
<comment type="cofactor">
    <cofactor evidence="1">
        <name>a divalent metal cation</name>
        <dbReference type="ChEBI" id="CHEBI:60240"/>
    </cofactor>
</comment>
<keyword evidence="4" id="KW-1133">Transmembrane helix</keyword>
<evidence type="ECO:0008006" key="9">
    <source>
        <dbReference type="Google" id="ProtNLM"/>
    </source>
</evidence>
<proteinExistence type="predicted"/>
<feature type="domain" description="Transposase Helix-turn-helix" evidence="6">
    <location>
        <begin position="196"/>
        <end position="248"/>
    </location>
</feature>
<reference evidence="7" key="2">
    <citation type="submission" date="2025-09" db="UniProtKB">
        <authorList>
            <consortium name="Ensembl"/>
        </authorList>
    </citation>
    <scope>IDENTIFICATION</scope>
</reference>
<dbReference type="PANTHER" id="PTHR23080">
    <property type="entry name" value="THAP DOMAIN PROTEIN"/>
    <property type="match status" value="1"/>
</dbReference>
<evidence type="ECO:0000256" key="3">
    <source>
        <dbReference type="SAM" id="MobiDB-lite"/>
    </source>
</evidence>
<dbReference type="InParanoid" id="A0A3Q1EF41"/>
<dbReference type="AlphaFoldDB" id="A0A3Q1EF41"/>
<evidence type="ECO:0000256" key="2">
    <source>
        <dbReference type="ARBA" id="ARBA00022723"/>
    </source>
</evidence>
<dbReference type="Proteomes" id="UP000257200">
    <property type="component" value="Unplaced"/>
</dbReference>
<keyword evidence="4" id="KW-0812">Transmembrane</keyword>
<dbReference type="InterPro" id="IPR027805">
    <property type="entry name" value="Transposase_HTH_dom"/>
</dbReference>
<feature type="domain" description="DDE Tnp4" evidence="5">
    <location>
        <begin position="278"/>
        <end position="319"/>
    </location>
</feature>
<dbReference type="Pfam" id="PF13359">
    <property type="entry name" value="DDE_Tnp_4"/>
    <property type="match status" value="1"/>
</dbReference>
<evidence type="ECO:0000256" key="4">
    <source>
        <dbReference type="SAM" id="Phobius"/>
    </source>
</evidence>
<protein>
    <recommendedName>
        <fullName evidence="9">Transposase Helix-turn-helix domain-containing protein</fullName>
    </recommendedName>
</protein>
<dbReference type="Ensembl" id="ENSAPOT00000012632.1">
    <property type="protein sequence ID" value="ENSAPOP00000002916.1"/>
    <property type="gene ID" value="ENSAPOG00000004370.1"/>
</dbReference>
<dbReference type="Pfam" id="PF13613">
    <property type="entry name" value="HTH_Tnp_4"/>
    <property type="match status" value="1"/>
</dbReference>
<keyword evidence="8" id="KW-1185">Reference proteome</keyword>
<reference evidence="7" key="1">
    <citation type="submission" date="2025-08" db="UniProtKB">
        <authorList>
            <consortium name="Ensembl"/>
        </authorList>
    </citation>
    <scope>IDENTIFICATION</scope>
</reference>
<evidence type="ECO:0000256" key="1">
    <source>
        <dbReference type="ARBA" id="ARBA00001968"/>
    </source>
</evidence>
<accession>A0A3Q1EF41</accession>
<dbReference type="GeneTree" id="ENSGT00940000164249"/>
<dbReference type="InterPro" id="IPR027806">
    <property type="entry name" value="HARBI1_dom"/>
</dbReference>
<organism evidence="7 8">
    <name type="scientific">Acanthochromis polyacanthus</name>
    <name type="common">spiny chromis</name>
    <dbReference type="NCBI Taxonomy" id="80966"/>
    <lineage>
        <taxon>Eukaryota</taxon>
        <taxon>Metazoa</taxon>
        <taxon>Chordata</taxon>
        <taxon>Craniata</taxon>
        <taxon>Vertebrata</taxon>
        <taxon>Euteleostomi</taxon>
        <taxon>Actinopterygii</taxon>
        <taxon>Neopterygii</taxon>
        <taxon>Teleostei</taxon>
        <taxon>Neoteleostei</taxon>
        <taxon>Acanthomorphata</taxon>
        <taxon>Ovalentaria</taxon>
        <taxon>Pomacentridae</taxon>
        <taxon>Acanthochromis</taxon>
    </lineage>
</organism>
<sequence length="427" mass="48024">MTRACCVVKSHSRSHDHLGRPKGNGIGFYRIPAWKRNSSNHVSEVTKRRPNITYENTCRLMCLLFPGKPAYEMLECLPDWAPSLNLGHSEIKTTTTERFERLCSRSKAKQHPNTPPRSTGPDTEEENIPAENHTQGNRTSAGRKPKIEGGAVQKKLDEDFLKDNDPEVKFYTGLPSFALLMGVLMLIRPSLPNTERKLSHFQMLLLTFMRLRLNLPLDHIAHLFDISRTTTSNLFYDTVSVLFAHLSPLVLWPKRHYLQTSMPHQHVEMFGDRVAVIIDCFELCIERAQTLRAKAETYSNYKSRHTMKYLTGRASDKLIAETSGFLQSSHLETQFICLPASSASGPGPGDSQPGRFTEKDAAAVEREHYEYWNKTDKRTVKVPGVKSFLAGLAAVLAAVSGFILRLCPHVFPRSSSPCGAGRSFIPD</sequence>
<keyword evidence="4" id="KW-0472">Membrane</keyword>
<keyword evidence="2" id="KW-0479">Metal-binding</keyword>
<evidence type="ECO:0000313" key="7">
    <source>
        <dbReference type="Ensembl" id="ENSAPOP00000002916.1"/>
    </source>
</evidence>
<evidence type="ECO:0000259" key="6">
    <source>
        <dbReference type="Pfam" id="PF13613"/>
    </source>
</evidence>
<feature type="transmembrane region" description="Helical" evidence="4">
    <location>
        <begin position="387"/>
        <end position="406"/>
    </location>
</feature>
<evidence type="ECO:0000313" key="8">
    <source>
        <dbReference type="Proteomes" id="UP000257200"/>
    </source>
</evidence>